<evidence type="ECO:0000313" key="14">
    <source>
        <dbReference type="EMBL" id="PPU54939.1"/>
    </source>
</evidence>
<gene>
    <name evidence="11" type="primary">nadD</name>
    <name evidence="14" type="ORF">XdyCFBP7245_15610</name>
</gene>
<evidence type="ECO:0000256" key="9">
    <source>
        <dbReference type="ARBA" id="ARBA00023027"/>
    </source>
</evidence>
<dbReference type="InterPro" id="IPR004821">
    <property type="entry name" value="Cyt_trans-like"/>
</dbReference>
<accession>A0A2S7C053</accession>
<evidence type="ECO:0000256" key="4">
    <source>
        <dbReference type="ARBA" id="ARBA00022642"/>
    </source>
</evidence>
<organism evidence="14 15">
    <name type="scientific">Xanthomonas dyei</name>
    <dbReference type="NCBI Taxonomy" id="743699"/>
    <lineage>
        <taxon>Bacteria</taxon>
        <taxon>Pseudomonadati</taxon>
        <taxon>Pseudomonadota</taxon>
        <taxon>Gammaproteobacteria</taxon>
        <taxon>Lysobacterales</taxon>
        <taxon>Lysobacteraceae</taxon>
        <taxon>Xanthomonas</taxon>
    </lineage>
</organism>
<dbReference type="NCBIfam" id="TIGR00482">
    <property type="entry name" value="nicotinate (nicotinamide) nucleotide adenylyltransferase"/>
    <property type="match status" value="1"/>
</dbReference>
<feature type="compositionally biased region" description="Gly residues" evidence="12">
    <location>
        <begin position="1"/>
        <end position="15"/>
    </location>
</feature>
<comment type="pathway">
    <text evidence="2 11">Cofactor biosynthesis; NAD(+) biosynthesis; deamido-NAD(+) from nicotinate D-ribonucleotide: step 1/1.</text>
</comment>
<dbReference type="SUPFAM" id="SSF52374">
    <property type="entry name" value="Nucleotidylyl transferase"/>
    <property type="match status" value="1"/>
</dbReference>
<keyword evidence="5 11" id="KW-0808">Transferase</keyword>
<keyword evidence="4 11" id="KW-0662">Pyridine nucleotide biosynthesis</keyword>
<evidence type="ECO:0000256" key="12">
    <source>
        <dbReference type="SAM" id="MobiDB-lite"/>
    </source>
</evidence>
<dbReference type="InterPro" id="IPR005248">
    <property type="entry name" value="NadD/NMNAT"/>
</dbReference>
<evidence type="ECO:0000256" key="10">
    <source>
        <dbReference type="ARBA" id="ARBA00048721"/>
    </source>
</evidence>
<dbReference type="Gene3D" id="3.40.50.620">
    <property type="entry name" value="HUPs"/>
    <property type="match status" value="1"/>
</dbReference>
<evidence type="ECO:0000256" key="8">
    <source>
        <dbReference type="ARBA" id="ARBA00022840"/>
    </source>
</evidence>
<keyword evidence="7 11" id="KW-0547">Nucleotide-binding</keyword>
<dbReference type="CDD" id="cd02165">
    <property type="entry name" value="NMNAT"/>
    <property type="match status" value="1"/>
</dbReference>
<evidence type="ECO:0000256" key="2">
    <source>
        <dbReference type="ARBA" id="ARBA00005019"/>
    </source>
</evidence>
<feature type="region of interest" description="Disordered" evidence="12">
    <location>
        <begin position="1"/>
        <end position="81"/>
    </location>
</feature>
<comment type="catalytic activity">
    <reaction evidence="10 11">
        <text>nicotinate beta-D-ribonucleotide + ATP + H(+) = deamido-NAD(+) + diphosphate</text>
        <dbReference type="Rhea" id="RHEA:22860"/>
        <dbReference type="ChEBI" id="CHEBI:15378"/>
        <dbReference type="ChEBI" id="CHEBI:30616"/>
        <dbReference type="ChEBI" id="CHEBI:33019"/>
        <dbReference type="ChEBI" id="CHEBI:57502"/>
        <dbReference type="ChEBI" id="CHEBI:58437"/>
        <dbReference type="EC" id="2.7.7.18"/>
    </reaction>
</comment>
<evidence type="ECO:0000256" key="7">
    <source>
        <dbReference type="ARBA" id="ARBA00022741"/>
    </source>
</evidence>
<comment type="function">
    <text evidence="1 11">Catalyzes the reversible adenylation of nicotinate mononucleotide (NaMN) to nicotinic acid adenine dinucleotide (NaAD).</text>
</comment>
<evidence type="ECO:0000256" key="3">
    <source>
        <dbReference type="ARBA" id="ARBA00009014"/>
    </source>
</evidence>
<evidence type="ECO:0000256" key="6">
    <source>
        <dbReference type="ARBA" id="ARBA00022695"/>
    </source>
</evidence>
<protein>
    <recommendedName>
        <fullName evidence="11">Probable nicotinate-nucleotide adenylyltransferase</fullName>
        <ecNumber evidence="11">2.7.7.18</ecNumber>
    </recommendedName>
    <alternativeName>
        <fullName evidence="11">Deamido-NAD(+) diphosphorylase</fullName>
    </alternativeName>
    <alternativeName>
        <fullName evidence="11">Deamido-NAD(+) pyrophosphorylase</fullName>
    </alternativeName>
    <alternativeName>
        <fullName evidence="11">Nicotinate mononucleotide adenylyltransferase</fullName>
        <shortName evidence="11">NaMN adenylyltransferase</shortName>
    </alternativeName>
</protein>
<keyword evidence="9 11" id="KW-0520">NAD</keyword>
<dbReference type="RefSeq" id="WP_104616486.1">
    <property type="nucleotide sequence ID" value="NZ_CP167817.1"/>
</dbReference>
<keyword evidence="6 11" id="KW-0548">Nucleotidyltransferase</keyword>
<dbReference type="Proteomes" id="UP000238908">
    <property type="component" value="Unassembled WGS sequence"/>
</dbReference>
<dbReference type="NCBIfam" id="TIGR00125">
    <property type="entry name" value="cyt_tran_rel"/>
    <property type="match status" value="1"/>
</dbReference>
<comment type="similarity">
    <text evidence="3 11">Belongs to the NadD family.</text>
</comment>
<dbReference type="UniPathway" id="UPA00253">
    <property type="reaction ID" value="UER00332"/>
</dbReference>
<comment type="caution">
    <text evidence="14">The sequence shown here is derived from an EMBL/GenBank/DDBJ whole genome shotgun (WGS) entry which is preliminary data.</text>
</comment>
<dbReference type="NCBIfam" id="NF000839">
    <property type="entry name" value="PRK00071.1-1"/>
    <property type="match status" value="1"/>
</dbReference>
<evidence type="ECO:0000256" key="1">
    <source>
        <dbReference type="ARBA" id="ARBA00002324"/>
    </source>
</evidence>
<proteinExistence type="inferred from homology"/>
<reference evidence="14 15" key="1">
    <citation type="submission" date="2016-08" db="EMBL/GenBank/DDBJ databases">
        <authorList>
            <person name="Seilhamer J.J."/>
        </authorList>
    </citation>
    <scope>NUCLEOTIDE SEQUENCE [LARGE SCALE GENOMIC DNA]</scope>
    <source>
        <strain evidence="14 15">CFBP7245</strain>
    </source>
</reference>
<evidence type="ECO:0000256" key="11">
    <source>
        <dbReference type="HAMAP-Rule" id="MF_00244"/>
    </source>
</evidence>
<name>A0A2S7C053_9XANT</name>
<dbReference type="HAMAP" id="MF_00244">
    <property type="entry name" value="NaMN_adenylyltr"/>
    <property type="match status" value="1"/>
</dbReference>
<dbReference type="EC" id="2.7.7.18" evidence="11"/>
<dbReference type="Pfam" id="PF01467">
    <property type="entry name" value="CTP_transf_like"/>
    <property type="match status" value="1"/>
</dbReference>
<sequence length="306" mass="31912">MRAGKAGTGDRGPGTGESIEAEAVDSAAIPGSQPENPAIAVSGSPVPGPRSLQKEQHPHQPTDQGPAPRSSGPPVPGPRSRLQESRLHLYYGGTFDPIHLGHLAIACAARDELGALVHLVPAADPPHRAAPGATAAQRAQMLELALAGQPGLQLDSRELLRASQQLAPSYTVDTLRELRELLGPATPIAWLLGADAFVGLHRWHQWEALFELAHFVIAARPGTSLDLSDAPHLAAAVQGRWAASTDALFAAPAGRLWQLHHPLRGESASAVRAQIAAGRAWQALVPAAVAGFIAREGLYGCACAAS</sequence>
<dbReference type="GO" id="GO:0009435">
    <property type="term" value="P:NAD+ biosynthetic process"/>
    <property type="evidence" value="ECO:0007669"/>
    <property type="project" value="UniProtKB-UniRule"/>
</dbReference>
<dbReference type="PANTHER" id="PTHR21342:SF0">
    <property type="entry name" value="BIFUNCTIONAL NMN ADENYLYLTRANSFERASE_NUDIX HYDROLASE"/>
    <property type="match status" value="1"/>
</dbReference>
<dbReference type="GO" id="GO:0004515">
    <property type="term" value="F:nicotinate-nucleotide adenylyltransferase activity"/>
    <property type="evidence" value="ECO:0007669"/>
    <property type="project" value="UniProtKB-UniRule"/>
</dbReference>
<dbReference type="AlphaFoldDB" id="A0A2S7C053"/>
<evidence type="ECO:0000259" key="13">
    <source>
        <dbReference type="Pfam" id="PF01467"/>
    </source>
</evidence>
<dbReference type="PANTHER" id="PTHR21342">
    <property type="entry name" value="PHOSPHOPANTETHEINE ADENYLYLTRANSFERASE"/>
    <property type="match status" value="1"/>
</dbReference>
<feature type="domain" description="Cytidyltransferase-like" evidence="13">
    <location>
        <begin position="90"/>
        <end position="241"/>
    </location>
</feature>
<evidence type="ECO:0000256" key="5">
    <source>
        <dbReference type="ARBA" id="ARBA00022679"/>
    </source>
</evidence>
<keyword evidence="8 11" id="KW-0067">ATP-binding</keyword>
<evidence type="ECO:0000313" key="15">
    <source>
        <dbReference type="Proteomes" id="UP000238908"/>
    </source>
</evidence>
<dbReference type="GO" id="GO:0005524">
    <property type="term" value="F:ATP binding"/>
    <property type="evidence" value="ECO:0007669"/>
    <property type="project" value="UniProtKB-KW"/>
</dbReference>
<dbReference type="InterPro" id="IPR014729">
    <property type="entry name" value="Rossmann-like_a/b/a_fold"/>
</dbReference>
<dbReference type="EMBL" id="MDEE01000025">
    <property type="protein sequence ID" value="PPU54939.1"/>
    <property type="molecule type" value="Genomic_DNA"/>
</dbReference>